<organism evidence="2 3">
    <name type="scientific">Ascobolus immersus RN42</name>
    <dbReference type="NCBI Taxonomy" id="1160509"/>
    <lineage>
        <taxon>Eukaryota</taxon>
        <taxon>Fungi</taxon>
        <taxon>Dikarya</taxon>
        <taxon>Ascomycota</taxon>
        <taxon>Pezizomycotina</taxon>
        <taxon>Pezizomycetes</taxon>
        <taxon>Pezizales</taxon>
        <taxon>Ascobolaceae</taxon>
        <taxon>Ascobolus</taxon>
    </lineage>
</organism>
<proteinExistence type="predicted"/>
<keyword evidence="1" id="KW-0175">Coiled coil</keyword>
<name>A0A3N4HMS9_ASCIM</name>
<dbReference type="EMBL" id="ML119771">
    <property type="protein sequence ID" value="RPA75122.1"/>
    <property type="molecule type" value="Genomic_DNA"/>
</dbReference>
<feature type="coiled-coil region" evidence="1">
    <location>
        <begin position="55"/>
        <end position="82"/>
    </location>
</feature>
<dbReference type="AlphaFoldDB" id="A0A3N4HMS9"/>
<sequence length="412" mass="46708">MSSSAMNNNTQKELCASQNSIAESDKELLAQWQQMTPEESLALFKAQREKAAKVQSQLEESVAKERKEKEEFKKKMEEAERLLVEDLHYNSICQADRENLALRKIFDNFCRQFGYDKNSTESHRGFITRMRREHPDKHDLWNIMDRILSSRDRQNAAAHQGSIESLAVVLQSTEFLLKNTGEDKSLLSRVDTQIHALAMQAFQVSVRCTPKEYLERKKRDKEEDMFFVCFGDEYKTRHLKLLPYIADPAIKASTLSTLAISATGTDGSTTPSLPTAIALQVDMPPKHNSPATSMPPATTTFNTKVNTFIPRQAYQTPHYSHGHAQQANNHLHNNYYNPRPSPQMYTAAYNGSPYQHLPFSLADQYVSLDKLQGMQAAQSLGGVANNFVGNYNQWPQVAASYPPVGYVYGHTY</sequence>
<evidence type="ECO:0000313" key="3">
    <source>
        <dbReference type="Proteomes" id="UP000275078"/>
    </source>
</evidence>
<dbReference type="Proteomes" id="UP000275078">
    <property type="component" value="Unassembled WGS sequence"/>
</dbReference>
<accession>A0A3N4HMS9</accession>
<keyword evidence="3" id="KW-1185">Reference proteome</keyword>
<protein>
    <submittedName>
        <fullName evidence="2">Uncharacterized protein</fullName>
    </submittedName>
</protein>
<reference evidence="2 3" key="1">
    <citation type="journal article" date="2018" name="Nat. Ecol. Evol.">
        <title>Pezizomycetes genomes reveal the molecular basis of ectomycorrhizal truffle lifestyle.</title>
        <authorList>
            <person name="Murat C."/>
            <person name="Payen T."/>
            <person name="Noel B."/>
            <person name="Kuo A."/>
            <person name="Morin E."/>
            <person name="Chen J."/>
            <person name="Kohler A."/>
            <person name="Krizsan K."/>
            <person name="Balestrini R."/>
            <person name="Da Silva C."/>
            <person name="Montanini B."/>
            <person name="Hainaut M."/>
            <person name="Levati E."/>
            <person name="Barry K.W."/>
            <person name="Belfiori B."/>
            <person name="Cichocki N."/>
            <person name="Clum A."/>
            <person name="Dockter R.B."/>
            <person name="Fauchery L."/>
            <person name="Guy J."/>
            <person name="Iotti M."/>
            <person name="Le Tacon F."/>
            <person name="Lindquist E.A."/>
            <person name="Lipzen A."/>
            <person name="Malagnac F."/>
            <person name="Mello A."/>
            <person name="Molinier V."/>
            <person name="Miyauchi S."/>
            <person name="Poulain J."/>
            <person name="Riccioni C."/>
            <person name="Rubini A."/>
            <person name="Sitrit Y."/>
            <person name="Splivallo R."/>
            <person name="Traeger S."/>
            <person name="Wang M."/>
            <person name="Zifcakova L."/>
            <person name="Wipf D."/>
            <person name="Zambonelli A."/>
            <person name="Paolocci F."/>
            <person name="Nowrousian M."/>
            <person name="Ottonello S."/>
            <person name="Baldrian P."/>
            <person name="Spatafora J.W."/>
            <person name="Henrissat B."/>
            <person name="Nagy L.G."/>
            <person name="Aury J.M."/>
            <person name="Wincker P."/>
            <person name="Grigoriev I.V."/>
            <person name="Bonfante P."/>
            <person name="Martin F.M."/>
        </authorList>
    </citation>
    <scope>NUCLEOTIDE SEQUENCE [LARGE SCALE GENOMIC DNA]</scope>
    <source>
        <strain evidence="2 3">RN42</strain>
    </source>
</reference>
<evidence type="ECO:0000256" key="1">
    <source>
        <dbReference type="SAM" id="Coils"/>
    </source>
</evidence>
<gene>
    <name evidence="2" type="ORF">BJ508DRAFT_339206</name>
</gene>
<evidence type="ECO:0000313" key="2">
    <source>
        <dbReference type="EMBL" id="RPA75122.1"/>
    </source>
</evidence>